<evidence type="ECO:0000256" key="6">
    <source>
        <dbReference type="ARBA" id="ARBA00023136"/>
    </source>
</evidence>
<evidence type="ECO:0000259" key="8">
    <source>
        <dbReference type="PROSITE" id="PS50928"/>
    </source>
</evidence>
<evidence type="ECO:0000256" key="7">
    <source>
        <dbReference type="RuleBase" id="RU363032"/>
    </source>
</evidence>
<proteinExistence type="inferred from homology"/>
<feature type="transmembrane region" description="Helical" evidence="7">
    <location>
        <begin position="218"/>
        <end position="241"/>
    </location>
</feature>
<protein>
    <submittedName>
        <fullName evidence="9">ABC transporter permease</fullName>
    </submittedName>
</protein>
<feature type="transmembrane region" description="Helical" evidence="7">
    <location>
        <begin position="169"/>
        <end position="197"/>
    </location>
</feature>
<sequence length="313" mass="35610">MLERKMSVWRIETRKAKKYWILVLMTLPGLLYFLINNYLPMFGIVIAFKNVNFAKGIWGSEWIGFKNFEYLFKTKDAYIITRNTLLYNLAFIILNTAIAIALAILLNEIRKRVLSRAYQTILLLPHLISMVIVGYLALAFLDVEKGFMNKTLLPLFGLEPVSWYSETKYWPWILTIVHAWKGVGHLCVIYLAAIIGIDQEYYEAAKIDGANRLQQIRMITIPLIAPVITILTLLAIGRIFYSDFGLFFQVPLNTGALMPVTNTIDTYVYRALINMGDIGMSSAAGLYQALVGFVLVLASNAVVRTFNKDHALF</sequence>
<dbReference type="Proteomes" id="UP001589619">
    <property type="component" value="Unassembled WGS sequence"/>
</dbReference>
<organism evidence="9 10">
    <name type="scientific">Paenibacillus hodogayensis</name>
    <dbReference type="NCBI Taxonomy" id="279208"/>
    <lineage>
        <taxon>Bacteria</taxon>
        <taxon>Bacillati</taxon>
        <taxon>Bacillota</taxon>
        <taxon>Bacilli</taxon>
        <taxon>Bacillales</taxon>
        <taxon>Paenibacillaceae</taxon>
        <taxon>Paenibacillus</taxon>
    </lineage>
</organism>
<dbReference type="PANTHER" id="PTHR43227">
    <property type="entry name" value="BLL4140 PROTEIN"/>
    <property type="match status" value="1"/>
</dbReference>
<accession>A0ABV5W616</accession>
<feature type="transmembrane region" description="Helical" evidence="7">
    <location>
        <begin position="118"/>
        <end position="141"/>
    </location>
</feature>
<dbReference type="CDD" id="cd06261">
    <property type="entry name" value="TM_PBP2"/>
    <property type="match status" value="1"/>
</dbReference>
<feature type="transmembrane region" description="Helical" evidence="7">
    <location>
        <begin position="85"/>
        <end position="106"/>
    </location>
</feature>
<dbReference type="InterPro" id="IPR000515">
    <property type="entry name" value="MetI-like"/>
</dbReference>
<evidence type="ECO:0000256" key="5">
    <source>
        <dbReference type="ARBA" id="ARBA00022989"/>
    </source>
</evidence>
<keyword evidence="10" id="KW-1185">Reference proteome</keyword>
<dbReference type="Gene3D" id="1.10.3720.10">
    <property type="entry name" value="MetI-like"/>
    <property type="match status" value="1"/>
</dbReference>
<feature type="transmembrane region" description="Helical" evidence="7">
    <location>
        <begin position="285"/>
        <end position="303"/>
    </location>
</feature>
<dbReference type="PANTHER" id="PTHR43227:SF11">
    <property type="entry name" value="BLL4140 PROTEIN"/>
    <property type="match status" value="1"/>
</dbReference>
<keyword evidence="5 7" id="KW-1133">Transmembrane helix</keyword>
<dbReference type="SUPFAM" id="SSF161098">
    <property type="entry name" value="MetI-like"/>
    <property type="match status" value="1"/>
</dbReference>
<gene>
    <name evidence="9" type="ORF">ACFFNY_30995</name>
</gene>
<keyword evidence="2 7" id="KW-0813">Transport</keyword>
<name>A0ABV5W616_9BACL</name>
<dbReference type="RefSeq" id="WP_344913425.1">
    <property type="nucleotide sequence ID" value="NZ_BAAAYO010000012.1"/>
</dbReference>
<feature type="transmembrane region" description="Helical" evidence="7">
    <location>
        <begin position="20"/>
        <end position="39"/>
    </location>
</feature>
<keyword evidence="3" id="KW-1003">Cell membrane</keyword>
<keyword evidence="6 7" id="KW-0472">Membrane</keyword>
<evidence type="ECO:0000313" key="9">
    <source>
        <dbReference type="EMBL" id="MFB9756025.1"/>
    </source>
</evidence>
<evidence type="ECO:0000256" key="3">
    <source>
        <dbReference type="ARBA" id="ARBA00022475"/>
    </source>
</evidence>
<evidence type="ECO:0000256" key="1">
    <source>
        <dbReference type="ARBA" id="ARBA00004651"/>
    </source>
</evidence>
<comment type="caution">
    <text evidence="9">The sequence shown here is derived from an EMBL/GenBank/DDBJ whole genome shotgun (WGS) entry which is preliminary data.</text>
</comment>
<evidence type="ECO:0000256" key="2">
    <source>
        <dbReference type="ARBA" id="ARBA00022448"/>
    </source>
</evidence>
<comment type="subcellular location">
    <subcellularLocation>
        <location evidence="1 7">Cell membrane</location>
        <topology evidence="1 7">Multi-pass membrane protein</topology>
    </subcellularLocation>
</comment>
<dbReference type="InterPro" id="IPR035906">
    <property type="entry name" value="MetI-like_sf"/>
</dbReference>
<keyword evidence="4 7" id="KW-0812">Transmembrane</keyword>
<dbReference type="InterPro" id="IPR050809">
    <property type="entry name" value="UgpAE/MalFG_permease"/>
</dbReference>
<feature type="domain" description="ABC transmembrane type-1" evidence="8">
    <location>
        <begin position="81"/>
        <end position="299"/>
    </location>
</feature>
<dbReference type="PROSITE" id="PS50928">
    <property type="entry name" value="ABC_TM1"/>
    <property type="match status" value="1"/>
</dbReference>
<reference evidence="9 10" key="1">
    <citation type="submission" date="2024-09" db="EMBL/GenBank/DDBJ databases">
        <authorList>
            <person name="Sun Q."/>
            <person name="Mori K."/>
        </authorList>
    </citation>
    <scope>NUCLEOTIDE SEQUENCE [LARGE SCALE GENOMIC DNA]</scope>
    <source>
        <strain evidence="9 10">JCM 12520</strain>
    </source>
</reference>
<dbReference type="EMBL" id="JBHMAG010000020">
    <property type="protein sequence ID" value="MFB9756025.1"/>
    <property type="molecule type" value="Genomic_DNA"/>
</dbReference>
<comment type="similarity">
    <text evidence="7">Belongs to the binding-protein-dependent transport system permease family.</text>
</comment>
<dbReference type="Pfam" id="PF00528">
    <property type="entry name" value="BPD_transp_1"/>
    <property type="match status" value="1"/>
</dbReference>
<evidence type="ECO:0000313" key="10">
    <source>
        <dbReference type="Proteomes" id="UP001589619"/>
    </source>
</evidence>
<evidence type="ECO:0000256" key="4">
    <source>
        <dbReference type="ARBA" id="ARBA00022692"/>
    </source>
</evidence>